<dbReference type="CDD" id="cd02199">
    <property type="entry name" value="YjgF_YER057c_UK114_like_1"/>
    <property type="match status" value="1"/>
</dbReference>
<evidence type="ECO:0000313" key="3">
    <source>
        <dbReference type="Proteomes" id="UP000704176"/>
    </source>
</evidence>
<dbReference type="InterPro" id="IPR013813">
    <property type="entry name" value="Endoribo_LPSP/chorism_mut-like"/>
</dbReference>
<keyword evidence="3" id="KW-1185">Reference proteome</keyword>
<dbReference type="PANTHER" id="PTHR43760">
    <property type="entry name" value="ENDORIBONUCLEASE-RELATED"/>
    <property type="match status" value="1"/>
</dbReference>
<dbReference type="InterPro" id="IPR035959">
    <property type="entry name" value="RutC-like_sf"/>
</dbReference>
<protein>
    <submittedName>
        <fullName evidence="2">RidA family protein</fullName>
    </submittedName>
</protein>
<sequence length="159" mass="16857">MPDKSDEKLASLAIELPAITKSVKNYIHTKRTGDLLYVSGQLCFGPDGKIPQRYVGKIGSVVSPEDGYLAARLCLLHVLAHARLALGSLDAIKECVRLGGYVNAEPDYTDLAAVMNGASDAIVEILGERGRHSRTTIGVATLPLGSCVEVEAILEVASP</sequence>
<gene>
    <name evidence="2" type="ORF">K9B37_22360</name>
</gene>
<dbReference type="PANTHER" id="PTHR43760:SF1">
    <property type="entry name" value="ENDORIBONUCLEASE L-PSP_CHORISMATE MUTASE-LIKE DOMAIN-CONTAINING PROTEIN"/>
    <property type="match status" value="1"/>
</dbReference>
<organism evidence="2 3">
    <name type="scientific">Microvirga puerhi</name>
    <dbReference type="NCBI Taxonomy" id="2876078"/>
    <lineage>
        <taxon>Bacteria</taxon>
        <taxon>Pseudomonadati</taxon>
        <taxon>Pseudomonadota</taxon>
        <taxon>Alphaproteobacteria</taxon>
        <taxon>Hyphomicrobiales</taxon>
        <taxon>Methylobacteriaceae</taxon>
        <taxon>Microvirga</taxon>
    </lineage>
</organism>
<proteinExistence type="predicted"/>
<accession>A0ABS7VTV0</accession>
<dbReference type="EMBL" id="JAIRBM010000025">
    <property type="protein sequence ID" value="MBZ6079007.1"/>
    <property type="molecule type" value="Genomic_DNA"/>
</dbReference>
<evidence type="ECO:0000313" key="2">
    <source>
        <dbReference type="EMBL" id="MBZ6079007.1"/>
    </source>
</evidence>
<dbReference type="Gene3D" id="3.30.1330.40">
    <property type="entry name" value="RutC-like"/>
    <property type="match status" value="1"/>
</dbReference>
<comment type="caution">
    <text evidence="2">The sequence shown here is derived from an EMBL/GenBank/DDBJ whole genome shotgun (WGS) entry which is preliminary data.</text>
</comment>
<evidence type="ECO:0000259" key="1">
    <source>
        <dbReference type="Pfam" id="PF14588"/>
    </source>
</evidence>
<dbReference type="Proteomes" id="UP000704176">
    <property type="component" value="Unassembled WGS sequence"/>
</dbReference>
<name>A0ABS7VTV0_9HYPH</name>
<dbReference type="RefSeq" id="WP_224315755.1">
    <property type="nucleotide sequence ID" value="NZ_JAIRBM010000025.1"/>
</dbReference>
<feature type="domain" description="Endoribonuclease L-PSP/chorismate mutase-like" evidence="1">
    <location>
        <begin position="8"/>
        <end position="150"/>
    </location>
</feature>
<dbReference type="Pfam" id="PF14588">
    <property type="entry name" value="YjgF_endoribonc"/>
    <property type="match status" value="1"/>
</dbReference>
<dbReference type="SUPFAM" id="SSF55298">
    <property type="entry name" value="YjgF-like"/>
    <property type="match status" value="1"/>
</dbReference>
<reference evidence="2 3" key="1">
    <citation type="submission" date="2021-09" db="EMBL/GenBank/DDBJ databases">
        <title>The complete genome sequence of a new microorganism.</title>
        <authorList>
            <person name="Zi Z."/>
        </authorList>
    </citation>
    <scope>NUCLEOTIDE SEQUENCE [LARGE SCALE GENOMIC DNA]</scope>
    <source>
        <strain evidence="2 3">WGZ8</strain>
    </source>
</reference>